<dbReference type="Proteomes" id="UP000178885">
    <property type="component" value="Unassembled WGS sequence"/>
</dbReference>
<gene>
    <name evidence="1" type="ORF">A2151_05030</name>
</gene>
<protein>
    <recommendedName>
        <fullName evidence="3">BrnT family toxin</fullName>
    </recommendedName>
</protein>
<name>A0A1F6TMT2_9PROT</name>
<organism evidence="1 2">
    <name type="scientific">Candidatus Muproteobacteria bacterium RBG_16_65_34</name>
    <dbReference type="NCBI Taxonomy" id="1817760"/>
    <lineage>
        <taxon>Bacteria</taxon>
        <taxon>Pseudomonadati</taxon>
        <taxon>Pseudomonadota</taxon>
        <taxon>Candidatus Muproteobacteria</taxon>
    </lineage>
</organism>
<dbReference type="Pfam" id="PF04365">
    <property type="entry name" value="BrnT_toxin"/>
    <property type="match status" value="1"/>
</dbReference>
<accession>A0A1F6TMT2</accession>
<dbReference type="STRING" id="1817760.A2151_05030"/>
<proteinExistence type="predicted"/>
<dbReference type="InterPro" id="IPR007460">
    <property type="entry name" value="BrnT_toxin"/>
</dbReference>
<sequence>MRFEWDEAKRKANLRKHGVEFADAVGVFDDPNAITIEDRGHDEERFVTLGTDAFGRLLAAVYTYRGPDVIRIISARKAEPHERRQYEE</sequence>
<comment type="caution">
    <text evidence="1">The sequence shown here is derived from an EMBL/GenBank/DDBJ whole genome shotgun (WGS) entry which is preliminary data.</text>
</comment>
<dbReference type="EMBL" id="MFSU01000082">
    <property type="protein sequence ID" value="OGI46444.1"/>
    <property type="molecule type" value="Genomic_DNA"/>
</dbReference>
<dbReference type="AlphaFoldDB" id="A0A1F6TMT2"/>
<evidence type="ECO:0008006" key="3">
    <source>
        <dbReference type="Google" id="ProtNLM"/>
    </source>
</evidence>
<reference evidence="1 2" key="1">
    <citation type="journal article" date="2016" name="Nat. Commun.">
        <title>Thousands of microbial genomes shed light on interconnected biogeochemical processes in an aquifer system.</title>
        <authorList>
            <person name="Anantharaman K."/>
            <person name="Brown C.T."/>
            <person name="Hug L.A."/>
            <person name="Sharon I."/>
            <person name="Castelle C.J."/>
            <person name="Probst A.J."/>
            <person name="Thomas B.C."/>
            <person name="Singh A."/>
            <person name="Wilkins M.J."/>
            <person name="Karaoz U."/>
            <person name="Brodie E.L."/>
            <person name="Williams K.H."/>
            <person name="Hubbard S.S."/>
            <person name="Banfield J.F."/>
        </authorList>
    </citation>
    <scope>NUCLEOTIDE SEQUENCE [LARGE SCALE GENOMIC DNA]</scope>
</reference>
<dbReference type="InterPro" id="IPR038573">
    <property type="entry name" value="BrnT_sf"/>
</dbReference>
<evidence type="ECO:0000313" key="2">
    <source>
        <dbReference type="Proteomes" id="UP000178885"/>
    </source>
</evidence>
<evidence type="ECO:0000313" key="1">
    <source>
        <dbReference type="EMBL" id="OGI46444.1"/>
    </source>
</evidence>
<dbReference type="Gene3D" id="3.10.450.530">
    <property type="entry name" value="Ribonuclease toxin, BrnT, of type II toxin-antitoxin system"/>
    <property type="match status" value="1"/>
</dbReference>